<name>A0A0B7FU12_THACB</name>
<sequence length="89" mass="10070">MMMRKIRTKRSEPVRTSVRLFPSLPESTLLCIILHRKSLASSRIHSWDFLRLYSTGSGACRDQRTPSQGAVNQSTSGALCRIIPKRLLV</sequence>
<evidence type="ECO:0000313" key="1">
    <source>
        <dbReference type="EMBL" id="CEL60364.1"/>
    </source>
</evidence>
<dbReference type="Proteomes" id="UP000059188">
    <property type="component" value="Unassembled WGS sequence"/>
</dbReference>
<dbReference type="EMBL" id="LN679145">
    <property type="protein sequence ID" value="CEL60364.1"/>
    <property type="molecule type" value="Genomic_DNA"/>
</dbReference>
<gene>
    <name evidence="1" type="ORF">RSOLAG1IB_09582</name>
</gene>
<organism evidence="1 2">
    <name type="scientific">Thanatephorus cucumeris (strain AG1-IB / isolate 7/3/14)</name>
    <name type="common">Lettuce bottom rot fungus</name>
    <name type="synonym">Rhizoctonia solani</name>
    <dbReference type="NCBI Taxonomy" id="1108050"/>
    <lineage>
        <taxon>Eukaryota</taxon>
        <taxon>Fungi</taxon>
        <taxon>Dikarya</taxon>
        <taxon>Basidiomycota</taxon>
        <taxon>Agaricomycotina</taxon>
        <taxon>Agaricomycetes</taxon>
        <taxon>Cantharellales</taxon>
        <taxon>Ceratobasidiaceae</taxon>
        <taxon>Rhizoctonia</taxon>
        <taxon>Rhizoctonia solani AG-1</taxon>
    </lineage>
</organism>
<keyword evidence="2" id="KW-1185">Reference proteome</keyword>
<dbReference type="AlphaFoldDB" id="A0A0B7FU12"/>
<reference evidence="1 2" key="1">
    <citation type="submission" date="2014-11" db="EMBL/GenBank/DDBJ databases">
        <authorList>
            <person name="Wibberg Daniel"/>
        </authorList>
    </citation>
    <scope>NUCLEOTIDE SEQUENCE [LARGE SCALE GENOMIC DNA]</scope>
    <source>
        <strain evidence="1">Rhizoctonia solani AG1-IB 7/3/14</strain>
    </source>
</reference>
<protein>
    <submittedName>
        <fullName evidence="1">Uncharacterized protein</fullName>
    </submittedName>
</protein>
<accession>A0A0B7FU12</accession>
<evidence type="ECO:0000313" key="2">
    <source>
        <dbReference type="Proteomes" id="UP000059188"/>
    </source>
</evidence>
<proteinExistence type="predicted"/>